<protein>
    <submittedName>
        <fullName evidence="2">Uncharacterized protein</fullName>
    </submittedName>
</protein>
<sequence>MYMRVRALSNAMREQETLLKATLDENERLQGDKVEANQLLESRRRDHQRQARRNERLEKSVAETKEKHKTCKAKLQGRLDRLRFENEMLLMHVQSLQSDVDTKCADLESITSEHTQLKHKYKRKARKLKKATATMNSSSSSKRQEDEEEKNCNDDGSMSAPPNTITSQETGFHC</sequence>
<reference evidence="2" key="1">
    <citation type="submission" date="2021-01" db="EMBL/GenBank/DDBJ databases">
        <authorList>
            <person name="Corre E."/>
            <person name="Pelletier E."/>
            <person name="Niang G."/>
            <person name="Scheremetjew M."/>
            <person name="Finn R."/>
            <person name="Kale V."/>
            <person name="Holt S."/>
            <person name="Cochrane G."/>
            <person name="Meng A."/>
            <person name="Brown T."/>
            <person name="Cohen L."/>
        </authorList>
    </citation>
    <scope>NUCLEOTIDE SEQUENCE</scope>
    <source>
        <strain evidence="2">ECT3854</strain>
    </source>
</reference>
<feature type="region of interest" description="Disordered" evidence="1">
    <location>
        <begin position="39"/>
        <end position="65"/>
    </location>
</feature>
<feature type="compositionally biased region" description="Basic and acidic residues" evidence="1">
    <location>
        <begin position="142"/>
        <end position="153"/>
    </location>
</feature>
<name>A0A7S1D8N4_CYCTE</name>
<feature type="compositionally biased region" description="Basic residues" evidence="1">
    <location>
        <begin position="117"/>
        <end position="130"/>
    </location>
</feature>
<gene>
    <name evidence="2" type="ORF">CTEN0397_LOCUS11388</name>
</gene>
<dbReference type="AlphaFoldDB" id="A0A7S1D8N4"/>
<feature type="compositionally biased region" description="Polar residues" evidence="1">
    <location>
        <begin position="154"/>
        <end position="174"/>
    </location>
</feature>
<evidence type="ECO:0000256" key="1">
    <source>
        <dbReference type="SAM" id="MobiDB-lite"/>
    </source>
</evidence>
<dbReference type="EMBL" id="HBFW01017761">
    <property type="protein sequence ID" value="CAD8940322.1"/>
    <property type="molecule type" value="Transcribed_RNA"/>
</dbReference>
<organism evidence="2">
    <name type="scientific">Cyclophora tenuis</name>
    <name type="common">Marine diatom</name>
    <dbReference type="NCBI Taxonomy" id="216820"/>
    <lineage>
        <taxon>Eukaryota</taxon>
        <taxon>Sar</taxon>
        <taxon>Stramenopiles</taxon>
        <taxon>Ochrophyta</taxon>
        <taxon>Bacillariophyta</taxon>
        <taxon>Fragilariophyceae</taxon>
        <taxon>Fragilariophycidae</taxon>
        <taxon>Cyclophorales</taxon>
        <taxon>Cyclophoraceae</taxon>
        <taxon>Cyclophora</taxon>
    </lineage>
</organism>
<accession>A0A7S1D8N4</accession>
<evidence type="ECO:0000313" key="2">
    <source>
        <dbReference type="EMBL" id="CAD8940322.1"/>
    </source>
</evidence>
<proteinExistence type="predicted"/>
<feature type="region of interest" description="Disordered" evidence="1">
    <location>
        <begin position="114"/>
        <end position="174"/>
    </location>
</feature>